<reference evidence="1" key="1">
    <citation type="submission" date="2025-08" db="UniProtKB">
        <authorList>
            <consortium name="Ensembl"/>
        </authorList>
    </citation>
    <scope>IDENTIFICATION</scope>
</reference>
<sequence>MKKNKGKANSTAEKEFVFEFRAGKHNCVLKVPLQFPVQENIRDLHGRLMLLHKIPCYIENELKTSLSNFMERQTTVDYDREAELALQRLTTGDVDVNQLTNAWARSYVETTLEHARPEEPSWDEDFADVYHELIHSPASDTLLNLEHNYFVSISELISERDMEIKKLQERQAAEMDKVMHQLGNTLSDHDVNAVASQHFDAQQVLENKWASELKQVTDIQKHEYQQWVISLHQDLQKSNNSSQINEEIKVQSSQLSELADSGARIFEEQPQLEESFTIHLGAQLKTMHNLRLVRADVLDLCKHRRHGSGGEKLRRLQTALSLYSSSLCGLVLLVDNRVNSYSGIKREFATVAKECTDFHFPCLEAQLDEVQQVELYARAQRSSKQKEQSEIPRNGGDDKSKMWKEIHLTSYQFYISRHSNLSEVHVVFHLCVDDNVRSGNITARDPAIMGLRNILKVCCTHDVTTVTVPLLLVHDMSEEMTIPWCLKRAELVFKCVKGFMMEMASWDGGISRTVQFLVPKSISEEMFYQLSNMLPQIFRVSSTLTLTSKH</sequence>
<dbReference type="GeneTree" id="ENSGT00390000010229"/>
<dbReference type="GO" id="GO:0005737">
    <property type="term" value="C:cytoplasm"/>
    <property type="evidence" value="ECO:0007669"/>
    <property type="project" value="TreeGrafter"/>
</dbReference>
<keyword evidence="2" id="KW-1185">Reference proteome</keyword>
<dbReference type="PANTHER" id="PTHR16525:SF0">
    <property type="entry name" value="PROTEIN C12ORF4"/>
    <property type="match status" value="1"/>
</dbReference>
<evidence type="ECO:0000313" key="1">
    <source>
        <dbReference type="Ensembl" id="ENSSLUP00000024920.1"/>
    </source>
</evidence>
<accession>A0A8D0CYF4</accession>
<dbReference type="Proteomes" id="UP000694568">
    <property type="component" value="Unplaced"/>
</dbReference>
<dbReference type="Ensembl" id="ENSSLUT00000025726.1">
    <property type="protein sequence ID" value="ENSSLUP00000024920.1"/>
    <property type="gene ID" value="ENSSLUG00000011341.1"/>
</dbReference>
<gene>
    <name evidence="1" type="primary">ferry3</name>
</gene>
<dbReference type="Pfam" id="PF10154">
    <property type="entry name" value="Fy-3"/>
    <property type="match status" value="1"/>
</dbReference>
<reference evidence="1" key="2">
    <citation type="submission" date="2025-09" db="UniProtKB">
        <authorList>
            <consortium name="Ensembl"/>
        </authorList>
    </citation>
    <scope>IDENTIFICATION</scope>
</reference>
<dbReference type="AlphaFoldDB" id="A0A8D0CYF4"/>
<organism evidence="1 2">
    <name type="scientific">Sander lucioperca</name>
    <name type="common">Pike-perch</name>
    <name type="synonym">Perca lucioperca</name>
    <dbReference type="NCBI Taxonomy" id="283035"/>
    <lineage>
        <taxon>Eukaryota</taxon>
        <taxon>Metazoa</taxon>
        <taxon>Chordata</taxon>
        <taxon>Craniata</taxon>
        <taxon>Vertebrata</taxon>
        <taxon>Euteleostomi</taxon>
        <taxon>Actinopterygii</taxon>
        <taxon>Neopterygii</taxon>
        <taxon>Teleostei</taxon>
        <taxon>Neoteleostei</taxon>
        <taxon>Acanthomorphata</taxon>
        <taxon>Eupercaria</taxon>
        <taxon>Perciformes</taxon>
        <taxon>Percoidei</taxon>
        <taxon>Percidae</taxon>
        <taxon>Luciopercinae</taxon>
        <taxon>Sander</taxon>
    </lineage>
</organism>
<proteinExistence type="predicted"/>
<name>A0A8D0CYF4_SANLU</name>
<dbReference type="GO" id="GO:0043304">
    <property type="term" value="P:regulation of mast cell degranulation"/>
    <property type="evidence" value="ECO:0007669"/>
    <property type="project" value="TreeGrafter"/>
</dbReference>
<dbReference type="InterPro" id="IPR019311">
    <property type="entry name" value="Fy-3"/>
</dbReference>
<protein>
    <submittedName>
        <fullName evidence="1">FERRY endosomal RAB5 effector complex subunit 3</fullName>
    </submittedName>
</protein>
<evidence type="ECO:0000313" key="2">
    <source>
        <dbReference type="Proteomes" id="UP000694568"/>
    </source>
</evidence>
<dbReference type="PANTHER" id="PTHR16525">
    <property type="entry name" value="PROTEIN C12ORF4"/>
    <property type="match status" value="1"/>
</dbReference>